<feature type="domain" description="Beta/gamma crystallin 'Greek key'" evidence="4">
    <location>
        <begin position="1396"/>
        <end position="1442"/>
    </location>
</feature>
<dbReference type="SMART" id="SM00458">
    <property type="entry name" value="RICIN"/>
    <property type="match status" value="1"/>
</dbReference>
<dbReference type="PROSITE" id="PS50231">
    <property type="entry name" value="RICIN_B_LECTIN"/>
    <property type="match status" value="1"/>
</dbReference>
<dbReference type="InterPro" id="IPR000772">
    <property type="entry name" value="Ricin_B_lectin"/>
</dbReference>
<feature type="compositionally biased region" description="Pro residues" evidence="3">
    <location>
        <begin position="1038"/>
        <end position="1049"/>
    </location>
</feature>
<feature type="region of interest" description="Disordered" evidence="3">
    <location>
        <begin position="298"/>
        <end position="543"/>
    </location>
</feature>
<feature type="domain" description="Beta/gamma crystallin 'Greek key'" evidence="4">
    <location>
        <begin position="1763"/>
        <end position="1805"/>
    </location>
</feature>
<dbReference type="InterPro" id="IPR050252">
    <property type="entry name" value="Beta/Gamma-Crystallin"/>
</dbReference>
<name>A0A315VCR3_GAMAF</name>
<accession>A0A315VCR3</accession>
<evidence type="ECO:0000256" key="3">
    <source>
        <dbReference type="SAM" id="MobiDB-lite"/>
    </source>
</evidence>
<feature type="compositionally biased region" description="Low complexity" evidence="3">
    <location>
        <begin position="446"/>
        <end position="459"/>
    </location>
</feature>
<reference evidence="5 6" key="1">
    <citation type="journal article" date="2018" name="G3 (Bethesda)">
        <title>A High-Quality Reference Genome for the Invasive Mosquitofish Gambusia affinis Using a Chicago Library.</title>
        <authorList>
            <person name="Hoffberg S.L."/>
            <person name="Troendle N.J."/>
            <person name="Glenn T.C."/>
            <person name="Mahmud O."/>
            <person name="Louha S."/>
            <person name="Chalopin D."/>
            <person name="Bennetzen J.L."/>
            <person name="Mauricio R."/>
        </authorList>
    </citation>
    <scope>NUCLEOTIDE SEQUENCE [LARGE SCALE GENOMIC DNA]</scope>
    <source>
        <strain evidence="5">NE01/NJP1002.9</strain>
        <tissue evidence="5">Muscle</tissue>
    </source>
</reference>
<feature type="compositionally biased region" description="Low complexity" evidence="3">
    <location>
        <begin position="735"/>
        <end position="753"/>
    </location>
</feature>
<gene>
    <name evidence="5" type="ORF">CCH79_00017892</name>
</gene>
<dbReference type="GO" id="GO:0005212">
    <property type="term" value="F:structural constituent of eye lens"/>
    <property type="evidence" value="ECO:0007669"/>
    <property type="project" value="TreeGrafter"/>
</dbReference>
<feature type="region of interest" description="Disordered" evidence="3">
    <location>
        <begin position="1034"/>
        <end position="1094"/>
    </location>
</feature>
<feature type="region of interest" description="Disordered" evidence="3">
    <location>
        <begin position="1418"/>
        <end position="1453"/>
    </location>
</feature>
<feature type="compositionally biased region" description="Basic and acidic residues" evidence="3">
    <location>
        <begin position="1434"/>
        <end position="1453"/>
    </location>
</feature>
<feature type="compositionally biased region" description="Polar residues" evidence="3">
    <location>
        <begin position="824"/>
        <end position="840"/>
    </location>
</feature>
<feature type="compositionally biased region" description="Polar residues" evidence="3">
    <location>
        <begin position="933"/>
        <end position="943"/>
    </location>
</feature>
<dbReference type="PANTHER" id="PTHR11818">
    <property type="entry name" value="BETA/GAMMA CRYSTALLIN"/>
    <property type="match status" value="1"/>
</dbReference>
<dbReference type="InterPro" id="IPR035992">
    <property type="entry name" value="Ricin_B-like_lectins"/>
</dbReference>
<dbReference type="InterPro" id="IPR011024">
    <property type="entry name" value="G_crystallin-like"/>
</dbReference>
<feature type="compositionally biased region" description="Low complexity" evidence="3">
    <location>
        <begin position="952"/>
        <end position="965"/>
    </location>
</feature>
<dbReference type="PROSITE" id="PS50915">
    <property type="entry name" value="CRYSTALLIN_BETA_GAMMA"/>
    <property type="match status" value="7"/>
</dbReference>
<dbReference type="SUPFAM" id="SSF50370">
    <property type="entry name" value="Ricin B-like lectins"/>
    <property type="match status" value="1"/>
</dbReference>
<feature type="compositionally biased region" description="Polar residues" evidence="3">
    <location>
        <begin position="298"/>
        <end position="309"/>
    </location>
</feature>
<dbReference type="InterPro" id="IPR001064">
    <property type="entry name" value="Beta/gamma_crystallin"/>
</dbReference>
<feature type="compositionally biased region" description="Polar residues" evidence="3">
    <location>
        <begin position="345"/>
        <end position="357"/>
    </location>
</feature>
<sequence>MQTLGSCNRSATRPAIWERVGTSGNAWGPVGTRGDQWERVGTSGNAWGLSYKLLAFHQISCLVSKEGQRTPEDDDSLASLKKTSSVCATESRSKVSEAHYLLLTQWVFPALSGSGLLQVTRNQNHLDPGCSPSGPNQELLLVLLVSVEGATALLCGVLPLQQNFFSGSKCSANRTKTGSVLLVVCGSVSPVLLRTQQSGPNSNRAERENYNLVVKLQVLRTGPGQNCKEVLVLLSYSDLDLTSPRRFASFSFGLRKRRRRDEEEFSRSAFGLHSNQLEEENPVSRLDLDRADPKTRFSLSQPELDTSGTFDIPSPPAPSSNRAEPLSFTAGSLTRTRPEPEEILSNRTSRTLITSNPEFPVPTARTHVPTVPDLRSKQAEPGADQNLTSSTASRNGDGSDGPSPDPEPHGTSGPRTVVLEQRTGSSRRDSGSTLGEPEPEEALTLSMIPEPEPGSSEPNPTVPGEGTKLDLKVTVELSELDPAAPAEGFDPEPAKCSDPEPNPPVPAESSVLDLMVPAVSAAGSDPEPDAVVPPARPGSGRDSVFGTLYNSLFPPRFFLVRSPDRVPEPEPPGVQTLPLLSPGPGAGFSGSTETKPSRVIRVRTASPVTAESPGTDSRVSGSEPRLVPVGRPIAADCLPPDRGMNVQDFSEPPEPDRALSPAYLSVGSDDGGELYFSAPEETPESGEEADLRDGGGDFETPRGQRSEEKAETASAQVRVWEEPEPPVPQVNRLQECGSAPPAAGAPAEGNQAAETEDSAQKAPNLPGPVLVSDPRRTEEIREELRVRPPGEEEEEEEERAFTRPAAGGTPDAAGRPEGAGIRTSRVNGAAATQRQVSDLTSALDGRRPPGPHPARAAAHLDGSCQPPEPEPDDRMSSGYSSLSTKLTLKNPSPPREEEPKPRFHKVSLVTMETSSTPEPDDPEPEYKWKNRFQGVTQFKSTRSPLPEDNEPSSRFSSSDSSVYLSPAGGGEWRRSLLEEGEESAAPAGEEDELLKGETEWRKSRWELEPLSDSSCSTEDKDSSFFTGVFKATLVDLTPDPPASPDPPTSPDVDSPVNDMDSLVDTLRSMGPSQRPRSTGVRAAPPPLVSTLEDVGSPFVRSTPQRTEEPQNQLYTLPLDLGLKRNVSRDARSPMELMKIQELTSSLHNGNGTPSSPTTGSRLDNSVLFSSYRSSNLDLKLENGTAHRPPFRSLPDTGTLGMRLSETGEAGPVGDAAGSRLERLSFLVNSSSSLNGDAGPSRISRSPSLILGSPTSNSPTRLLSPTGSIDPHRAPTISEPHPFSQGPGVLRRSLSYEGLSQASLFSSLSGGPHVQAGSRLQNQKDEPDSNLMSKYRAFPDAYLTKEKEHGKLNPRPGKIYIFDRPGMCGRRMEIRGDVMDATSWELQDTISIRVVRGGWVLYEKPNFKGEKIALDEGDVELTGPFSPPEEALQNRQEEEKKNGETEEHSEEKPTQKFIIGSIRRAVRDYSVPEICLFPEENAEGKKVVFRDTAEDARIFGFPIKANSIIVNAGLWLVFAQPFFQGDPRILEVGGYSTPAAWGVEQPYVGSVHPLKVVSTPAEARLCAADGRTSGGEHEPTQGENLQQRLVRSCSFQLAGALTVPVGPPLSSDGDLREAVLLWEVQDHFLQHEGLHEPDGPPAEPLHGQPGLPEGPGRNTSLTSSVRLCRSSWVGYENEGFRGHQYLLEEGEYQDWRVWGGCDSELRSVRIIRADLTDPVMVMFEQPEEEQGVTEEKTFEVTEAIPDVELFDYKTSTRSIHVLSGAWIAYSHVDFSGNQYILEKGFYNNCADWGSQDTRVCSVQPILPAPAESSGPRDEIILYSEPDFQGECLVFHHSQGALSEKFLTGSCRVVRGSWVLCENKQFSGNMYVLSEEDYPSLTSMGCPSSCSVLSIKLVPMTLSVPSVSLFGLEGLEGREITTESEVTSLVQDGFNDHILSVRVNSGCWVLCEHSNYRGRQFLLEPIEITNWPKFSSLDRIGSMYPIRQKRHFFRVKNKESGHFLSVQGGVEELKSGRVVAAAEVEPLSDIWFYQEGRIKNKLSPSMCLQVMGSVEPAAKVVLWNESRQPIQNWSAKMQGPIGSLTFPGMVLDVKGGRAYDKEHVVVMPENDERPSQQWEIQLL</sequence>
<feature type="region of interest" description="Disordered" evidence="3">
    <location>
        <begin position="1182"/>
        <end position="1215"/>
    </location>
</feature>
<proteinExistence type="inferred from homology"/>
<feature type="domain" description="Beta/gamma crystallin 'Greek key'" evidence="4">
    <location>
        <begin position="1944"/>
        <end position="1985"/>
    </location>
</feature>
<dbReference type="Pfam" id="PF00652">
    <property type="entry name" value="Ricin_B_lectin"/>
    <property type="match status" value="1"/>
</dbReference>
<comment type="caution">
    <text evidence="5">The sequence shown here is derived from an EMBL/GenBank/DDBJ whole genome shotgun (WGS) entry which is preliminary data.</text>
</comment>
<dbReference type="Gene3D" id="2.80.10.50">
    <property type="match status" value="1"/>
</dbReference>
<feature type="region of interest" description="Disordered" evidence="3">
    <location>
        <begin position="563"/>
        <end position="1021"/>
    </location>
</feature>
<feature type="region of interest" description="Disordered" evidence="3">
    <location>
        <begin position="1307"/>
        <end position="1329"/>
    </location>
</feature>
<dbReference type="SUPFAM" id="SSF49695">
    <property type="entry name" value="gamma-Crystallin-like"/>
    <property type="match status" value="3"/>
</dbReference>
<evidence type="ECO:0000259" key="4">
    <source>
        <dbReference type="PROSITE" id="PS50915"/>
    </source>
</evidence>
<evidence type="ECO:0000256" key="2">
    <source>
        <dbReference type="ARBA" id="ARBA00022737"/>
    </source>
</evidence>
<feature type="region of interest" description="Disordered" evidence="3">
    <location>
        <begin position="1631"/>
        <end position="1659"/>
    </location>
</feature>
<dbReference type="GO" id="GO:0002088">
    <property type="term" value="P:lens development in camera-type eye"/>
    <property type="evidence" value="ECO:0007669"/>
    <property type="project" value="TreeGrafter"/>
</dbReference>
<evidence type="ECO:0000313" key="6">
    <source>
        <dbReference type="Proteomes" id="UP000250572"/>
    </source>
</evidence>
<feature type="domain" description="Beta/gamma crystallin 'Greek key'" evidence="4">
    <location>
        <begin position="1854"/>
        <end position="1897"/>
    </location>
</feature>
<feature type="compositionally biased region" description="Acidic residues" evidence="3">
    <location>
        <begin position="978"/>
        <end position="992"/>
    </location>
</feature>
<feature type="compositionally biased region" description="Polar residues" evidence="3">
    <location>
        <begin position="385"/>
        <end position="394"/>
    </location>
</feature>
<feature type="compositionally biased region" description="Basic and acidic residues" evidence="3">
    <location>
        <begin position="993"/>
        <end position="1007"/>
    </location>
</feature>
<dbReference type="SMART" id="SM00247">
    <property type="entry name" value="XTALbg"/>
    <property type="match status" value="6"/>
</dbReference>
<evidence type="ECO:0000256" key="1">
    <source>
        <dbReference type="ARBA" id="ARBA00009646"/>
    </source>
</evidence>
<feature type="compositionally biased region" description="Basic and acidic residues" evidence="3">
    <location>
        <begin position="689"/>
        <end position="711"/>
    </location>
</feature>
<feature type="compositionally biased region" description="Polar residues" evidence="3">
    <location>
        <begin position="877"/>
        <end position="890"/>
    </location>
</feature>
<keyword evidence="2" id="KW-0677">Repeat</keyword>
<evidence type="ECO:0000313" key="5">
    <source>
        <dbReference type="EMBL" id="PWA16775.1"/>
    </source>
</evidence>
<dbReference type="GO" id="GO:0007601">
    <property type="term" value="P:visual perception"/>
    <property type="evidence" value="ECO:0007669"/>
    <property type="project" value="TreeGrafter"/>
</dbReference>
<feature type="domain" description="Beta/gamma crystallin 'Greek key'" evidence="4">
    <location>
        <begin position="1512"/>
        <end position="1557"/>
    </location>
</feature>
<keyword evidence="6" id="KW-1185">Reference proteome</keyword>
<feature type="domain" description="Beta/gamma crystallin 'Greek key'" evidence="4">
    <location>
        <begin position="1816"/>
        <end position="1853"/>
    </location>
</feature>
<dbReference type="Pfam" id="PF00030">
    <property type="entry name" value="Crystall"/>
    <property type="match status" value="6"/>
</dbReference>
<dbReference type="PANTHER" id="PTHR11818:SF50">
    <property type="entry name" value="BETA_GAMMA CRYSTALLIN DOMAIN-CONTAINING PROTEIN 2"/>
    <property type="match status" value="1"/>
</dbReference>
<comment type="similarity">
    <text evidence="1">Belongs to the beta/gamma-crystallin family.</text>
</comment>
<organism evidence="5 6">
    <name type="scientific">Gambusia affinis</name>
    <name type="common">Western mosquitofish</name>
    <name type="synonym">Heterandria affinis</name>
    <dbReference type="NCBI Taxonomy" id="33528"/>
    <lineage>
        <taxon>Eukaryota</taxon>
        <taxon>Metazoa</taxon>
        <taxon>Chordata</taxon>
        <taxon>Craniata</taxon>
        <taxon>Vertebrata</taxon>
        <taxon>Euteleostomi</taxon>
        <taxon>Actinopterygii</taxon>
        <taxon>Neopterygii</taxon>
        <taxon>Teleostei</taxon>
        <taxon>Neoteleostei</taxon>
        <taxon>Acanthomorphata</taxon>
        <taxon>Ovalentaria</taxon>
        <taxon>Atherinomorphae</taxon>
        <taxon>Cyprinodontiformes</taxon>
        <taxon>Poeciliidae</taxon>
        <taxon>Poeciliinae</taxon>
        <taxon>Gambusia</taxon>
    </lineage>
</organism>
<feature type="compositionally biased region" description="Basic and acidic residues" evidence="3">
    <location>
        <begin position="773"/>
        <end position="790"/>
    </location>
</feature>
<feature type="compositionally biased region" description="Polar residues" evidence="3">
    <location>
        <begin position="606"/>
        <end position="620"/>
    </location>
</feature>
<feature type="compositionally biased region" description="Polar residues" evidence="3">
    <location>
        <begin position="1242"/>
        <end position="1266"/>
    </location>
</feature>
<dbReference type="Proteomes" id="UP000250572">
    <property type="component" value="Unassembled WGS sequence"/>
</dbReference>
<dbReference type="EMBL" id="NHOQ01002476">
    <property type="protein sequence ID" value="PWA16775.1"/>
    <property type="molecule type" value="Genomic_DNA"/>
</dbReference>
<feature type="domain" description="Beta/gamma crystallin 'Greek key'" evidence="4">
    <location>
        <begin position="1669"/>
        <end position="1711"/>
    </location>
</feature>
<feature type="region of interest" description="Disordered" evidence="3">
    <location>
        <begin position="1230"/>
        <end position="1286"/>
    </location>
</feature>
<dbReference type="Gene3D" id="2.60.20.10">
    <property type="entry name" value="Crystallins"/>
    <property type="match status" value="6"/>
</dbReference>
<dbReference type="STRING" id="33528.ENSGAFP00000024360"/>
<protein>
    <recommendedName>
        <fullName evidence="4">Beta/gamma crystallin 'Greek key' domain-containing protein</fullName>
    </recommendedName>
</protein>